<comment type="caution">
    <text evidence="7">The sequence shown here is derived from an EMBL/GenBank/DDBJ whole genome shotgun (WGS) entry which is preliminary data.</text>
</comment>
<dbReference type="Proteomes" id="UP000321304">
    <property type="component" value="Unassembled WGS sequence"/>
</dbReference>
<sequence length="466" mass="51256">MSSITADGRAAPMVNDADSDVGPLEQKHLQYANYRAVAGSTELTKTHWHIATANALGWGFDGMDGVIFALISPMVIKDFALSLPEYRSGMQIALFVGIAGLYFWPWLADRYGRRTLLAVNIALFSLLMPVAALSPTFAVFVIARSLLFFALNGEWSLGSMLVAETWPARLRGRVISITRSAWCLGATLAGAITGLVAANFGWRIAVMVPGAIALLAIYIRSTCPESPYWVRAQDRKRRISETLARGGTVSDDDRNWFTKAKSVGISQVFMPDVLPSTLVALFVACASTCIYGTVGAWMPLYLSTEKHWSTAEYSLFYVFYGLCGFLGLCVVGWLIDKIGRRRTFIITLIEGAIFMTLWVYSEDRVLLWTFGLAWCLGFLGFWGPSTTLTAEIFPTRIRGAANGVVWAIAYFVGFVLFPFVSIALQQHTGSFALAFLCIPVLMIAMAIGVFLFVPEHTGKELNEISE</sequence>
<feature type="transmembrane region" description="Helical" evidence="5">
    <location>
        <begin position="115"/>
        <end position="133"/>
    </location>
</feature>
<evidence type="ECO:0000256" key="5">
    <source>
        <dbReference type="SAM" id="Phobius"/>
    </source>
</evidence>
<feature type="transmembrane region" description="Helical" evidence="5">
    <location>
        <begin position="278"/>
        <end position="302"/>
    </location>
</feature>
<comment type="subcellular location">
    <subcellularLocation>
        <location evidence="1">Membrane</location>
        <topology evidence="1">Multi-pass membrane protein</topology>
    </subcellularLocation>
</comment>
<keyword evidence="8" id="KW-1185">Reference proteome</keyword>
<evidence type="ECO:0000256" key="2">
    <source>
        <dbReference type="ARBA" id="ARBA00022692"/>
    </source>
</evidence>
<evidence type="ECO:0000259" key="6">
    <source>
        <dbReference type="PROSITE" id="PS50850"/>
    </source>
</evidence>
<name>A0A560LZ56_9BRAD</name>
<evidence type="ECO:0000256" key="3">
    <source>
        <dbReference type="ARBA" id="ARBA00022989"/>
    </source>
</evidence>
<feature type="transmembrane region" description="Helical" evidence="5">
    <location>
        <begin position="88"/>
        <end position="108"/>
    </location>
</feature>
<evidence type="ECO:0000313" key="7">
    <source>
        <dbReference type="EMBL" id="TWC00734.1"/>
    </source>
</evidence>
<evidence type="ECO:0000256" key="1">
    <source>
        <dbReference type="ARBA" id="ARBA00004141"/>
    </source>
</evidence>
<evidence type="ECO:0000313" key="8">
    <source>
        <dbReference type="Proteomes" id="UP000321304"/>
    </source>
</evidence>
<feature type="transmembrane region" description="Helical" evidence="5">
    <location>
        <begin position="314"/>
        <end position="335"/>
    </location>
</feature>
<dbReference type="OrthoDB" id="9784658at2"/>
<reference evidence="7 8" key="1">
    <citation type="submission" date="2019-06" db="EMBL/GenBank/DDBJ databases">
        <title>Genomic Encyclopedia of Type Strains, Phase IV (KMG-V): Genome sequencing to study the core and pangenomes of soil and plant-associated prokaryotes.</title>
        <authorList>
            <person name="Whitman W."/>
        </authorList>
    </citation>
    <scope>NUCLEOTIDE SEQUENCE [LARGE SCALE GENOMIC DNA]</scope>
    <source>
        <strain evidence="7 8">BR 10355</strain>
    </source>
</reference>
<dbReference type="InterPro" id="IPR005829">
    <property type="entry name" value="Sugar_transporter_CS"/>
</dbReference>
<dbReference type="RefSeq" id="WP_146986055.1">
    <property type="nucleotide sequence ID" value="NZ_VITY01000004.1"/>
</dbReference>
<dbReference type="GO" id="GO:0046943">
    <property type="term" value="F:carboxylic acid transmembrane transporter activity"/>
    <property type="evidence" value="ECO:0007669"/>
    <property type="project" value="TreeGrafter"/>
</dbReference>
<dbReference type="InterPro" id="IPR020846">
    <property type="entry name" value="MFS_dom"/>
</dbReference>
<feature type="transmembrane region" description="Helical" evidence="5">
    <location>
        <begin position="200"/>
        <end position="219"/>
    </location>
</feature>
<feature type="domain" description="Major facilitator superfamily (MFS) profile" evidence="6">
    <location>
        <begin position="50"/>
        <end position="457"/>
    </location>
</feature>
<gene>
    <name evidence="7" type="ORF">FBZ93_1044</name>
</gene>
<keyword evidence="4 5" id="KW-0472">Membrane</keyword>
<dbReference type="PROSITE" id="PS50850">
    <property type="entry name" value="MFS"/>
    <property type="match status" value="1"/>
</dbReference>
<proteinExistence type="predicted"/>
<dbReference type="STRING" id="1755647.AS156_02825"/>
<feature type="transmembrane region" description="Helical" evidence="5">
    <location>
        <begin position="55"/>
        <end position="76"/>
    </location>
</feature>
<dbReference type="PANTHER" id="PTHR23508">
    <property type="entry name" value="CARBOXYLIC ACID TRANSPORTER PROTEIN HOMOLOG"/>
    <property type="match status" value="1"/>
</dbReference>
<keyword evidence="3 5" id="KW-1133">Transmembrane helix</keyword>
<evidence type="ECO:0000256" key="4">
    <source>
        <dbReference type="ARBA" id="ARBA00023136"/>
    </source>
</evidence>
<feature type="transmembrane region" description="Helical" evidence="5">
    <location>
        <begin position="366"/>
        <end position="383"/>
    </location>
</feature>
<dbReference type="Pfam" id="PF00083">
    <property type="entry name" value="Sugar_tr"/>
    <property type="match status" value="1"/>
</dbReference>
<dbReference type="EMBL" id="VITY01000004">
    <property type="protein sequence ID" value="TWC00734.1"/>
    <property type="molecule type" value="Genomic_DNA"/>
</dbReference>
<dbReference type="InterPro" id="IPR005828">
    <property type="entry name" value="MFS_sugar_transport-like"/>
</dbReference>
<dbReference type="SUPFAM" id="SSF103473">
    <property type="entry name" value="MFS general substrate transporter"/>
    <property type="match status" value="1"/>
</dbReference>
<feature type="transmembrane region" description="Helical" evidence="5">
    <location>
        <begin position="404"/>
        <end position="424"/>
    </location>
</feature>
<dbReference type="PANTHER" id="PTHR23508:SF10">
    <property type="entry name" value="CARBOXYLIC ACID TRANSPORTER PROTEIN HOMOLOG"/>
    <property type="match status" value="1"/>
</dbReference>
<keyword evidence="2 5" id="KW-0812">Transmembrane</keyword>
<dbReference type="InterPro" id="IPR036259">
    <property type="entry name" value="MFS_trans_sf"/>
</dbReference>
<protein>
    <submittedName>
        <fullName evidence="7">Sugar phosphate permease</fullName>
    </submittedName>
</protein>
<feature type="transmembrane region" description="Helical" evidence="5">
    <location>
        <begin position="430"/>
        <end position="453"/>
    </location>
</feature>
<dbReference type="GO" id="GO:0005886">
    <property type="term" value="C:plasma membrane"/>
    <property type="evidence" value="ECO:0007669"/>
    <property type="project" value="TreeGrafter"/>
</dbReference>
<dbReference type="AlphaFoldDB" id="A0A560LZ56"/>
<accession>A0A560LZ56</accession>
<organism evidence="7 8">
    <name type="scientific">Bradyrhizobium macuxiense</name>
    <dbReference type="NCBI Taxonomy" id="1755647"/>
    <lineage>
        <taxon>Bacteria</taxon>
        <taxon>Pseudomonadati</taxon>
        <taxon>Pseudomonadota</taxon>
        <taxon>Alphaproteobacteria</taxon>
        <taxon>Hyphomicrobiales</taxon>
        <taxon>Nitrobacteraceae</taxon>
        <taxon>Bradyrhizobium</taxon>
    </lineage>
</organism>
<dbReference type="Gene3D" id="1.20.1250.20">
    <property type="entry name" value="MFS general substrate transporter like domains"/>
    <property type="match status" value="1"/>
</dbReference>
<dbReference type="PROSITE" id="PS00216">
    <property type="entry name" value="SUGAR_TRANSPORT_1"/>
    <property type="match status" value="1"/>
</dbReference>